<dbReference type="Proteomes" id="UP000287166">
    <property type="component" value="Unassembled WGS sequence"/>
</dbReference>
<evidence type="ECO:0000313" key="2">
    <source>
        <dbReference type="Proteomes" id="UP000287166"/>
    </source>
</evidence>
<dbReference type="GeneID" id="38781562"/>
<sequence>MHLNLPQTTVPEAGNIKTSPVLFEVIGQIAVDDCYLTKFGDECLFPENEESLTAYSCWIKARPDKVSLLHWQNVMCGLEAIIVAIPTPMDTVHTICMDPETNSVKIQVGWCPSAGQSVEDTFPLYDNSGERCVPSSDTKVPFETPVHVLFHLECIRFQGGDYLYARLLGIREV</sequence>
<dbReference type="InParanoid" id="A0A401GQZ9"/>
<organism evidence="1 2">
    <name type="scientific">Sparassis crispa</name>
    <dbReference type="NCBI Taxonomy" id="139825"/>
    <lineage>
        <taxon>Eukaryota</taxon>
        <taxon>Fungi</taxon>
        <taxon>Dikarya</taxon>
        <taxon>Basidiomycota</taxon>
        <taxon>Agaricomycotina</taxon>
        <taxon>Agaricomycetes</taxon>
        <taxon>Polyporales</taxon>
        <taxon>Sparassidaceae</taxon>
        <taxon>Sparassis</taxon>
    </lineage>
</organism>
<dbReference type="EMBL" id="BFAD01000006">
    <property type="protein sequence ID" value="GBE84645.1"/>
    <property type="molecule type" value="Genomic_DNA"/>
</dbReference>
<name>A0A401GQZ9_9APHY</name>
<reference evidence="1 2" key="1">
    <citation type="journal article" date="2018" name="Sci. Rep.">
        <title>Genome sequence of the cauliflower mushroom Sparassis crispa (Hanabiratake) and its association with beneficial usage.</title>
        <authorList>
            <person name="Kiyama R."/>
            <person name="Furutani Y."/>
            <person name="Kawaguchi K."/>
            <person name="Nakanishi T."/>
        </authorList>
    </citation>
    <scope>NUCLEOTIDE SEQUENCE [LARGE SCALE GENOMIC DNA]</scope>
</reference>
<dbReference type="RefSeq" id="XP_027615558.1">
    <property type="nucleotide sequence ID" value="XM_027759757.1"/>
</dbReference>
<comment type="caution">
    <text evidence="1">The sequence shown here is derived from an EMBL/GenBank/DDBJ whole genome shotgun (WGS) entry which is preliminary data.</text>
</comment>
<keyword evidence="2" id="KW-1185">Reference proteome</keyword>
<accession>A0A401GQZ9</accession>
<gene>
    <name evidence="1" type="ORF">SCP_0606240</name>
</gene>
<evidence type="ECO:0000313" key="1">
    <source>
        <dbReference type="EMBL" id="GBE84645.1"/>
    </source>
</evidence>
<dbReference type="AlphaFoldDB" id="A0A401GQZ9"/>
<dbReference type="OrthoDB" id="2747916at2759"/>
<protein>
    <submittedName>
        <fullName evidence="1">Uncharacterized protein</fullName>
    </submittedName>
</protein>
<proteinExistence type="predicted"/>